<gene>
    <name evidence="6" type="primary">ftsH_5</name>
    <name evidence="6" type="ORF">Mal4_29910</name>
</gene>
<dbReference type="RefSeq" id="WP_145369921.1">
    <property type="nucleotide sequence ID" value="NZ_CP036275.1"/>
</dbReference>
<keyword evidence="2" id="KW-0067">ATP-binding</keyword>
<proteinExistence type="inferred from homology"/>
<dbReference type="GO" id="GO:0005524">
    <property type="term" value="F:ATP binding"/>
    <property type="evidence" value="ECO:0007669"/>
    <property type="project" value="UniProtKB-KW"/>
</dbReference>
<reference evidence="6 7" key="1">
    <citation type="submission" date="2019-02" db="EMBL/GenBank/DDBJ databases">
        <title>Deep-cultivation of Planctomycetes and their phenomic and genomic characterization uncovers novel biology.</title>
        <authorList>
            <person name="Wiegand S."/>
            <person name="Jogler M."/>
            <person name="Boedeker C."/>
            <person name="Pinto D."/>
            <person name="Vollmers J."/>
            <person name="Rivas-Marin E."/>
            <person name="Kohn T."/>
            <person name="Peeters S.H."/>
            <person name="Heuer A."/>
            <person name="Rast P."/>
            <person name="Oberbeckmann S."/>
            <person name="Bunk B."/>
            <person name="Jeske O."/>
            <person name="Meyerdierks A."/>
            <person name="Storesund J.E."/>
            <person name="Kallscheuer N."/>
            <person name="Luecker S."/>
            <person name="Lage O.M."/>
            <person name="Pohl T."/>
            <person name="Merkel B.J."/>
            <person name="Hornburger P."/>
            <person name="Mueller R.-W."/>
            <person name="Bruemmer F."/>
            <person name="Labrenz M."/>
            <person name="Spormann A.M."/>
            <person name="Op den Camp H."/>
            <person name="Overmann J."/>
            <person name="Amann R."/>
            <person name="Jetten M.S.M."/>
            <person name="Mascher T."/>
            <person name="Medema M.H."/>
            <person name="Devos D.P."/>
            <person name="Kaster A.-K."/>
            <person name="Ovreas L."/>
            <person name="Rohde M."/>
            <person name="Galperin M.Y."/>
            <person name="Jogler C."/>
        </authorList>
    </citation>
    <scope>NUCLEOTIDE SEQUENCE [LARGE SCALE GENOMIC DNA]</scope>
    <source>
        <strain evidence="6 7">Mal4</strain>
    </source>
</reference>
<evidence type="ECO:0000313" key="7">
    <source>
        <dbReference type="Proteomes" id="UP000320496"/>
    </source>
</evidence>
<name>A0A517Z899_9PLAN</name>
<dbReference type="InterPro" id="IPR041569">
    <property type="entry name" value="AAA_lid_3"/>
</dbReference>
<protein>
    <recommendedName>
        <fullName evidence="4">Uncharacterized AAA domain-containing protein ycf46</fullName>
    </recommendedName>
</protein>
<dbReference type="InterPro" id="IPR003959">
    <property type="entry name" value="ATPase_AAA_core"/>
</dbReference>
<dbReference type="OrthoDB" id="9806903at2"/>
<evidence type="ECO:0000259" key="5">
    <source>
        <dbReference type="SMART" id="SM00382"/>
    </source>
</evidence>
<dbReference type="SUPFAM" id="SSF52540">
    <property type="entry name" value="P-loop containing nucleoside triphosphate hydrolases"/>
    <property type="match status" value="1"/>
</dbReference>
<dbReference type="Pfam" id="PF17862">
    <property type="entry name" value="AAA_lid_3"/>
    <property type="match status" value="1"/>
</dbReference>
<dbReference type="Gene3D" id="3.40.50.300">
    <property type="entry name" value="P-loop containing nucleotide triphosphate hydrolases"/>
    <property type="match status" value="1"/>
</dbReference>
<dbReference type="InterPro" id="IPR027417">
    <property type="entry name" value="P-loop_NTPase"/>
</dbReference>
<evidence type="ECO:0000313" key="6">
    <source>
        <dbReference type="EMBL" id="QDU38661.1"/>
    </source>
</evidence>
<dbReference type="AlphaFoldDB" id="A0A517Z899"/>
<dbReference type="EMBL" id="CP036275">
    <property type="protein sequence ID" value="QDU38661.1"/>
    <property type="molecule type" value="Genomic_DNA"/>
</dbReference>
<dbReference type="Pfam" id="PF00004">
    <property type="entry name" value="AAA"/>
    <property type="match status" value="1"/>
</dbReference>
<evidence type="ECO:0000256" key="1">
    <source>
        <dbReference type="ARBA" id="ARBA00022741"/>
    </source>
</evidence>
<dbReference type="InterPro" id="IPR052381">
    <property type="entry name" value="AAA_domain_protein"/>
</dbReference>
<keyword evidence="6" id="KW-0482">Metalloprotease</keyword>
<dbReference type="PANTHER" id="PTHR42960">
    <property type="entry name" value="YCF46 PROTEIN"/>
    <property type="match status" value="1"/>
</dbReference>
<keyword evidence="6" id="KW-0378">Hydrolase</keyword>
<evidence type="ECO:0000256" key="4">
    <source>
        <dbReference type="ARBA" id="ARBA00040480"/>
    </source>
</evidence>
<organism evidence="6 7">
    <name type="scientific">Maioricimonas rarisocia</name>
    <dbReference type="NCBI Taxonomy" id="2528026"/>
    <lineage>
        <taxon>Bacteria</taxon>
        <taxon>Pseudomonadati</taxon>
        <taxon>Planctomycetota</taxon>
        <taxon>Planctomycetia</taxon>
        <taxon>Planctomycetales</taxon>
        <taxon>Planctomycetaceae</taxon>
        <taxon>Maioricimonas</taxon>
    </lineage>
</organism>
<comment type="similarity">
    <text evidence="3">Belongs to the AAA ATPase family. Highly divergent.</text>
</comment>
<accession>A0A517Z899</accession>
<keyword evidence="6" id="KW-0645">Protease</keyword>
<dbReference type="KEGG" id="mri:Mal4_29910"/>
<dbReference type="PANTHER" id="PTHR42960:SF1">
    <property type="entry name" value="YCF46 PROTEIN"/>
    <property type="match status" value="1"/>
</dbReference>
<dbReference type="GO" id="GO:0016887">
    <property type="term" value="F:ATP hydrolysis activity"/>
    <property type="evidence" value="ECO:0007669"/>
    <property type="project" value="InterPro"/>
</dbReference>
<dbReference type="SMART" id="SM00382">
    <property type="entry name" value="AAA"/>
    <property type="match status" value="1"/>
</dbReference>
<feature type="domain" description="AAA+ ATPase" evidence="5">
    <location>
        <begin position="262"/>
        <end position="398"/>
    </location>
</feature>
<dbReference type="InterPro" id="IPR003593">
    <property type="entry name" value="AAA+_ATPase"/>
</dbReference>
<dbReference type="GO" id="GO:0006508">
    <property type="term" value="P:proteolysis"/>
    <property type="evidence" value="ECO:0007669"/>
    <property type="project" value="UniProtKB-KW"/>
</dbReference>
<evidence type="ECO:0000256" key="3">
    <source>
        <dbReference type="ARBA" id="ARBA00038088"/>
    </source>
</evidence>
<keyword evidence="7" id="KW-1185">Reference proteome</keyword>
<dbReference type="GO" id="GO:0008237">
    <property type="term" value="F:metallopeptidase activity"/>
    <property type="evidence" value="ECO:0007669"/>
    <property type="project" value="UniProtKB-KW"/>
</dbReference>
<evidence type="ECO:0000256" key="2">
    <source>
        <dbReference type="ARBA" id="ARBA00022840"/>
    </source>
</evidence>
<dbReference type="Gene3D" id="1.10.8.60">
    <property type="match status" value="1"/>
</dbReference>
<dbReference type="Proteomes" id="UP000320496">
    <property type="component" value="Chromosome"/>
</dbReference>
<sequence length="663" mass="74204">MTTTDIFEDLRLRILSGYPLLVLQTFEEQRWERALGELASSVDRGLVVWSATAGLTPPPTGDAAGETGPLAMLEQIDAYPANHLFLLKDLHPFLSDPRVVRKLRDMIPDLTADGKSLLLLGPVDEVPLELLKDVTVLELPLPSVDELRSELESVLQSDPALQQLEIDRAQEDHLVQAVLGLTAVEAHRAFARALLNCEAVDDNVYAALVSEKRRMVQGSDLLEFFELEEGLNDVGGLEGLKDWLLQRSQAFSTDASTRGISTPKGILLAGVQGCGKSLTARAVARLLGFPLVRLDFSNLLETTRGTSEQNLRDVLRVMETIAPSVLWLEEIDKAFAGFDDEASDDPTMSRIVGRFLTWLQEHEAPVFVVATANNVWTLPPELLRRGRFDELFFVDLPNYHERKDIFSIHLSKRGWKPEKYDVPALAEVTDGFSGAEIETIVNSAIIESWSAQRMLSQQDLEDAREVTVPLSVTMEDQIFELREWARGRCRPATPENRVAQMMEEEERRGEQNVADGSGGAETPYWQQLAEHGQTAEAIVEYVKFQDHVSFDRLIDDFGQYAEMEGTYGLVLRSDPKAVIWTRISRELADIISDYVSRKRLYLHPVGSAAYAGRRHPALEPIEELPDEKMARPAWLPMALRAVPFPGGSTRFGTLARIRLGRQE</sequence>
<keyword evidence="1" id="KW-0547">Nucleotide-binding</keyword>